<keyword evidence="2" id="KW-0732">Signal</keyword>
<evidence type="ECO:0000313" key="4">
    <source>
        <dbReference type="Proteomes" id="UP000184292"/>
    </source>
</evidence>
<dbReference type="PANTHER" id="PTHR36505:SF1">
    <property type="entry name" value="BLR1072 PROTEIN"/>
    <property type="match status" value="1"/>
</dbReference>
<feature type="compositionally biased region" description="Acidic residues" evidence="1">
    <location>
        <begin position="227"/>
        <end position="246"/>
    </location>
</feature>
<evidence type="ECO:0000256" key="1">
    <source>
        <dbReference type="SAM" id="MobiDB-lite"/>
    </source>
</evidence>
<evidence type="ECO:0000256" key="2">
    <source>
        <dbReference type="SAM" id="SignalP"/>
    </source>
</evidence>
<reference evidence="3 4" key="1">
    <citation type="submission" date="2016-11" db="EMBL/GenBank/DDBJ databases">
        <authorList>
            <person name="Jaros S."/>
            <person name="Januszkiewicz K."/>
            <person name="Wedrychowicz H."/>
        </authorList>
    </citation>
    <scope>NUCLEOTIDE SEQUENCE [LARGE SCALE GENOMIC DNA]</scope>
    <source>
        <strain evidence="3 4">DSM 100565</strain>
    </source>
</reference>
<dbReference type="InterPro" id="IPR011033">
    <property type="entry name" value="PRC_barrel-like_sf"/>
</dbReference>
<dbReference type="SUPFAM" id="SSF50346">
    <property type="entry name" value="PRC-barrel domain"/>
    <property type="match status" value="1"/>
</dbReference>
<name>A0A1M6G3M5_9RHOB</name>
<dbReference type="Gene3D" id="2.30.30.240">
    <property type="entry name" value="PRC-barrel domain"/>
    <property type="match status" value="1"/>
</dbReference>
<dbReference type="STRING" id="1447782.SAMN05444417_2662"/>
<proteinExistence type="predicted"/>
<organism evidence="3 4">
    <name type="scientific">Wenxinia saemankumensis</name>
    <dbReference type="NCBI Taxonomy" id="1447782"/>
    <lineage>
        <taxon>Bacteria</taxon>
        <taxon>Pseudomonadati</taxon>
        <taxon>Pseudomonadota</taxon>
        <taxon>Alphaproteobacteria</taxon>
        <taxon>Rhodobacterales</taxon>
        <taxon>Roseobacteraceae</taxon>
        <taxon>Wenxinia</taxon>
    </lineage>
</organism>
<feature type="chain" id="PRO_5012951798" evidence="2">
    <location>
        <begin position="23"/>
        <end position="246"/>
    </location>
</feature>
<protein>
    <submittedName>
        <fullName evidence="3">PRC-barrel domain-containing protein</fullName>
    </submittedName>
</protein>
<feature type="region of interest" description="Disordered" evidence="1">
    <location>
        <begin position="164"/>
        <end position="246"/>
    </location>
</feature>
<accession>A0A1M6G3M5</accession>
<dbReference type="EMBL" id="FQYO01000004">
    <property type="protein sequence ID" value="SHJ04563.1"/>
    <property type="molecule type" value="Genomic_DNA"/>
</dbReference>
<feature type="compositionally biased region" description="Low complexity" evidence="1">
    <location>
        <begin position="214"/>
        <end position="226"/>
    </location>
</feature>
<dbReference type="AlphaFoldDB" id="A0A1M6G3M5"/>
<dbReference type="RefSeq" id="WP_073331410.1">
    <property type="nucleotide sequence ID" value="NZ_FQYO01000004.1"/>
</dbReference>
<feature type="compositionally biased region" description="Low complexity" evidence="1">
    <location>
        <begin position="189"/>
        <end position="204"/>
    </location>
</feature>
<dbReference type="OrthoDB" id="7876889at2"/>
<feature type="signal peptide" evidence="2">
    <location>
        <begin position="1"/>
        <end position="22"/>
    </location>
</feature>
<dbReference type="PANTHER" id="PTHR36505">
    <property type="entry name" value="BLR1072 PROTEIN"/>
    <property type="match status" value="1"/>
</dbReference>
<keyword evidence="4" id="KW-1185">Reference proteome</keyword>
<gene>
    <name evidence="3" type="ORF">SAMN05444417_2662</name>
</gene>
<evidence type="ECO:0000313" key="3">
    <source>
        <dbReference type="EMBL" id="SHJ04563.1"/>
    </source>
</evidence>
<sequence>MRITSLFASAAIVALTSAPVLAQDATAPVADPTMDQTAPAMDPATDPIDGTAAEPTAPAFTSLDEMTVGDVLGMSVESPDGENIGDVDYVIQTADGLAAVIGIGGFLGLGEYTVALPLDEFQLNEDFTAFTLGTTREALEAQPEFDESGIESLEDELVVGDLMAQSGDGSGAMTEDTATEGTASDEAGDMATGDGAMDGAAADDGAAEVEAEPMEPAADDAATGEAAPDDAAMDEAPAEVEETESN</sequence>
<dbReference type="Proteomes" id="UP000184292">
    <property type="component" value="Unassembled WGS sequence"/>
</dbReference>